<organism evidence="5 6">
    <name type="scientific">Plakobranchus ocellatus</name>
    <dbReference type="NCBI Taxonomy" id="259542"/>
    <lineage>
        <taxon>Eukaryota</taxon>
        <taxon>Metazoa</taxon>
        <taxon>Spiralia</taxon>
        <taxon>Lophotrochozoa</taxon>
        <taxon>Mollusca</taxon>
        <taxon>Gastropoda</taxon>
        <taxon>Heterobranchia</taxon>
        <taxon>Euthyneura</taxon>
        <taxon>Panpulmonata</taxon>
        <taxon>Sacoglossa</taxon>
        <taxon>Placobranchoidea</taxon>
        <taxon>Plakobranchidae</taxon>
        <taxon>Plakobranchus</taxon>
    </lineage>
</organism>
<accession>A0AAV4DFZ2</accession>
<keyword evidence="2" id="KW-0479">Metal-binding</keyword>
<keyword evidence="6" id="KW-1185">Reference proteome</keyword>
<dbReference type="InterPro" id="IPR037191">
    <property type="entry name" value="VPS9_dom_sf"/>
</dbReference>
<sequence>MMDNQQLAIPPPEKLCDDDVIPMPFVFLGDEAFSLTENFMKPYPGRGAEEDDLYNEKCVFNYRLSRGRRIVENAFGILASRFGVFQRQMLLSPEKAQAVTLACCYLHNFLRRKSRRFIIQGTVDWEDENGSVHGGSWRDLQIEIHGLQAKQRRNASEKAKDTPDLFRRYFCTKGSVPWQSAGRRLYTSMHSNWKVLFSSLSDMFTVVELANLGSFQTPREKLACLKSTADNVTEGIAVSIEEKNRVSFVDINKGESDGTCITSDDLIPILVTIIAQAKCCHLPSDLFYIENFMWNSTDKDMDDLGFCLVSFKAAVQYMLGTDFSHLQENESSSKEISLDELVAVTERRRSFNSTAAAPERSLAGLRPLVTKSSPDGLSASTAQSRRERQLSRISDMLNQTVETMSAGSSGAQSRTGGQLHRIFPEYTKRVPPPDIIPEQERASEVKELGGFLSSLQDDDFEQPFGKQF</sequence>
<evidence type="ECO:0000256" key="2">
    <source>
        <dbReference type="ARBA" id="ARBA00022723"/>
    </source>
</evidence>
<reference evidence="5 6" key="1">
    <citation type="journal article" date="2021" name="Elife">
        <title>Chloroplast acquisition without the gene transfer in kleptoplastic sea slugs, Plakobranchus ocellatus.</title>
        <authorList>
            <person name="Maeda T."/>
            <person name="Takahashi S."/>
            <person name="Yoshida T."/>
            <person name="Shimamura S."/>
            <person name="Takaki Y."/>
            <person name="Nagai Y."/>
            <person name="Toyoda A."/>
            <person name="Suzuki Y."/>
            <person name="Arimoto A."/>
            <person name="Ishii H."/>
            <person name="Satoh N."/>
            <person name="Nishiyama T."/>
            <person name="Hasebe M."/>
            <person name="Maruyama T."/>
            <person name="Minagawa J."/>
            <person name="Obokata J."/>
            <person name="Shigenobu S."/>
        </authorList>
    </citation>
    <scope>NUCLEOTIDE SEQUENCE [LARGE SCALE GENOMIC DNA]</scope>
</reference>
<dbReference type="Pfam" id="PF13359">
    <property type="entry name" value="DDE_Tnp_4"/>
    <property type="match status" value="1"/>
</dbReference>
<dbReference type="AlphaFoldDB" id="A0AAV4DFZ2"/>
<dbReference type="SUPFAM" id="SSF109993">
    <property type="entry name" value="VPS9 domain"/>
    <property type="match status" value="1"/>
</dbReference>
<dbReference type="InterPro" id="IPR027806">
    <property type="entry name" value="HARBI1_dom"/>
</dbReference>
<dbReference type="InterPro" id="IPR003123">
    <property type="entry name" value="VPS9"/>
</dbReference>
<dbReference type="GO" id="GO:0005085">
    <property type="term" value="F:guanyl-nucleotide exchange factor activity"/>
    <property type="evidence" value="ECO:0007669"/>
    <property type="project" value="TreeGrafter"/>
</dbReference>
<dbReference type="GO" id="GO:0005886">
    <property type="term" value="C:plasma membrane"/>
    <property type="evidence" value="ECO:0007669"/>
    <property type="project" value="TreeGrafter"/>
</dbReference>
<evidence type="ECO:0000256" key="3">
    <source>
        <dbReference type="SAM" id="MobiDB-lite"/>
    </source>
</evidence>
<evidence type="ECO:0000313" key="6">
    <source>
        <dbReference type="Proteomes" id="UP000735302"/>
    </source>
</evidence>
<dbReference type="GO" id="GO:0030133">
    <property type="term" value="C:transport vesicle"/>
    <property type="evidence" value="ECO:0007669"/>
    <property type="project" value="TreeGrafter"/>
</dbReference>
<dbReference type="GO" id="GO:0005769">
    <property type="term" value="C:early endosome"/>
    <property type="evidence" value="ECO:0007669"/>
    <property type="project" value="TreeGrafter"/>
</dbReference>
<dbReference type="GO" id="GO:0046872">
    <property type="term" value="F:metal ion binding"/>
    <property type="evidence" value="ECO:0007669"/>
    <property type="project" value="UniProtKB-KW"/>
</dbReference>
<dbReference type="PANTHER" id="PTHR24170">
    <property type="entry name" value="ANKYRIN REPEAT DOMAIN-CONTAINING PROTEIN 27"/>
    <property type="match status" value="1"/>
</dbReference>
<feature type="compositionally biased region" description="Polar residues" evidence="3">
    <location>
        <begin position="370"/>
        <end position="383"/>
    </location>
</feature>
<proteinExistence type="predicted"/>
<feature type="region of interest" description="Disordered" evidence="3">
    <location>
        <begin position="368"/>
        <end position="388"/>
    </location>
</feature>
<dbReference type="PANTHER" id="PTHR24170:SF1">
    <property type="entry name" value="DOMAIN PROTEIN, PUTATIVE (AFU_ORTHOLOGUE AFUA_1G09870)-RELATED"/>
    <property type="match status" value="1"/>
</dbReference>
<dbReference type="EMBL" id="BLXT01007857">
    <property type="protein sequence ID" value="GFO43142.1"/>
    <property type="molecule type" value="Genomic_DNA"/>
</dbReference>
<evidence type="ECO:0000256" key="1">
    <source>
        <dbReference type="ARBA" id="ARBA00001968"/>
    </source>
</evidence>
<gene>
    <name evidence="5" type="ORF">PoB_006964700</name>
</gene>
<dbReference type="Proteomes" id="UP000735302">
    <property type="component" value="Unassembled WGS sequence"/>
</dbReference>
<dbReference type="InterPro" id="IPR051248">
    <property type="entry name" value="UPF0507/Ank_repeat_27"/>
</dbReference>
<evidence type="ECO:0000259" key="4">
    <source>
        <dbReference type="PROSITE" id="PS51205"/>
    </source>
</evidence>
<comment type="caution">
    <text evidence="5">The sequence shown here is derived from an EMBL/GenBank/DDBJ whole genome shotgun (WGS) entry which is preliminary data.</text>
</comment>
<dbReference type="GO" id="GO:0000149">
    <property type="term" value="F:SNARE binding"/>
    <property type="evidence" value="ECO:0007669"/>
    <property type="project" value="TreeGrafter"/>
</dbReference>
<protein>
    <submittedName>
        <fullName evidence="5">Ankyrin repeat domain-containing protein 27</fullName>
    </submittedName>
</protein>
<dbReference type="Pfam" id="PF02204">
    <property type="entry name" value="VPS9"/>
    <property type="match status" value="1"/>
</dbReference>
<name>A0AAV4DFZ2_9GAST</name>
<dbReference type="GO" id="GO:0045022">
    <property type="term" value="P:early endosome to late endosome transport"/>
    <property type="evidence" value="ECO:0007669"/>
    <property type="project" value="TreeGrafter"/>
</dbReference>
<dbReference type="GO" id="GO:0097422">
    <property type="term" value="C:tubular endosome"/>
    <property type="evidence" value="ECO:0007669"/>
    <property type="project" value="TreeGrafter"/>
</dbReference>
<feature type="domain" description="VPS9" evidence="4">
    <location>
        <begin position="172"/>
        <end position="327"/>
    </location>
</feature>
<dbReference type="GO" id="GO:0005770">
    <property type="term" value="C:late endosome"/>
    <property type="evidence" value="ECO:0007669"/>
    <property type="project" value="TreeGrafter"/>
</dbReference>
<comment type="cofactor">
    <cofactor evidence="1">
        <name>a divalent metal cation</name>
        <dbReference type="ChEBI" id="CHEBI:60240"/>
    </cofactor>
</comment>
<evidence type="ECO:0000313" key="5">
    <source>
        <dbReference type="EMBL" id="GFO43142.1"/>
    </source>
</evidence>
<dbReference type="Gene3D" id="1.20.1050.80">
    <property type="entry name" value="VPS9 domain"/>
    <property type="match status" value="1"/>
</dbReference>
<dbReference type="PROSITE" id="PS51205">
    <property type="entry name" value="VPS9"/>
    <property type="match status" value="1"/>
</dbReference>